<keyword evidence="2" id="KW-1185">Reference proteome</keyword>
<name>A0ACC4CRR8_POPAL</name>
<evidence type="ECO:0000313" key="1">
    <source>
        <dbReference type="EMBL" id="KAL3604029.1"/>
    </source>
</evidence>
<comment type="caution">
    <text evidence="1">The sequence shown here is derived from an EMBL/GenBank/DDBJ whole genome shotgun (WGS) entry which is preliminary data.</text>
</comment>
<organism evidence="1 2">
    <name type="scientific">Populus alba</name>
    <name type="common">White poplar</name>
    <dbReference type="NCBI Taxonomy" id="43335"/>
    <lineage>
        <taxon>Eukaryota</taxon>
        <taxon>Viridiplantae</taxon>
        <taxon>Streptophyta</taxon>
        <taxon>Embryophyta</taxon>
        <taxon>Tracheophyta</taxon>
        <taxon>Spermatophyta</taxon>
        <taxon>Magnoliopsida</taxon>
        <taxon>eudicotyledons</taxon>
        <taxon>Gunneridae</taxon>
        <taxon>Pentapetalae</taxon>
        <taxon>rosids</taxon>
        <taxon>fabids</taxon>
        <taxon>Malpighiales</taxon>
        <taxon>Salicaceae</taxon>
        <taxon>Saliceae</taxon>
        <taxon>Populus</taxon>
    </lineage>
</organism>
<reference evidence="1 2" key="1">
    <citation type="journal article" date="2024" name="Plant Biotechnol. J.">
        <title>Genome and CRISPR/Cas9 system of a widespread forest tree (Populus alba) in the world.</title>
        <authorList>
            <person name="Liu Y.J."/>
            <person name="Jiang P.F."/>
            <person name="Han X.M."/>
            <person name="Li X.Y."/>
            <person name="Wang H.M."/>
            <person name="Wang Y.J."/>
            <person name="Wang X.X."/>
            <person name="Zeng Q.Y."/>
        </authorList>
    </citation>
    <scope>NUCLEOTIDE SEQUENCE [LARGE SCALE GENOMIC DNA]</scope>
    <source>
        <strain evidence="2">cv. PAL-ZL1</strain>
    </source>
</reference>
<evidence type="ECO:0000313" key="2">
    <source>
        <dbReference type="Proteomes" id="UP000309997"/>
    </source>
</evidence>
<proteinExistence type="predicted"/>
<protein>
    <submittedName>
        <fullName evidence="1">Uncharacterized protein</fullName>
    </submittedName>
</protein>
<dbReference type="Proteomes" id="UP000309997">
    <property type="component" value="Unassembled WGS sequence"/>
</dbReference>
<gene>
    <name evidence="1" type="ORF">D5086_004888</name>
</gene>
<dbReference type="EMBL" id="RCHU02000002">
    <property type="protein sequence ID" value="KAL3604029.1"/>
    <property type="molecule type" value="Genomic_DNA"/>
</dbReference>
<accession>A0ACC4CRR8</accession>
<sequence length="66" mass="7273">MNCDGSSRRPVAMSLRVEDRPDEDLTSLISLMVKVHLLILLPSPTTVQTWRTAALKGDLCLAILPL</sequence>